<evidence type="ECO:0000256" key="1">
    <source>
        <dbReference type="SAM" id="Phobius"/>
    </source>
</evidence>
<reference evidence="3" key="1">
    <citation type="submission" date="2025-08" db="UniProtKB">
        <authorList>
            <consortium name="RefSeq"/>
        </authorList>
    </citation>
    <scope>IDENTIFICATION</scope>
</reference>
<dbReference type="RefSeq" id="XP_023940206.2">
    <property type="nucleotide sequence ID" value="XM_024084438.2"/>
</dbReference>
<feature type="transmembrane region" description="Helical" evidence="1">
    <location>
        <begin position="7"/>
        <end position="26"/>
    </location>
</feature>
<sequence length="365" mass="41638">MFVNGCYRHHILVLTFYLLCMIYVQYVSCEQRETENRHLFPLLGYLHGYKIGQNIAYQLPPFVLSPVVILPSINQQQSVNVQKSTSGDNYYEHGGSFQIISPSKLILNFTEDYNDKDIEKPEIKQTTKIDTLQKSDLLAKYNQSCDHDTFRQVVTYDTGTTTVKTTEFNNEDEVPTSNMTNSEVESLKVTTQVYASYPTAVYTNKNISSISITTSSLREMSASTTSLQNNLTVTNTEDIQSMKENITGQKNITDNINLQSNGSLESSSTIRTTAVASEFRGYSYKNPWYSALDKLSITTSSYTNYESHLPLAYDDRWQSFSSSRKPYPTSDFRPLAGLYHDGFFHKYPLKKSGFIPLNSKYLYYN</sequence>
<protein>
    <submittedName>
        <fullName evidence="3">Uncharacterized protein LOC112047342</fullName>
    </submittedName>
</protein>
<evidence type="ECO:0000313" key="3">
    <source>
        <dbReference type="RefSeq" id="XP_023940206.2"/>
    </source>
</evidence>
<proteinExistence type="predicted"/>
<evidence type="ECO:0000313" key="2">
    <source>
        <dbReference type="Proteomes" id="UP001652582"/>
    </source>
</evidence>
<keyword evidence="1" id="KW-0812">Transmembrane</keyword>
<accession>A0A6J1NAZ9</accession>
<name>A0A6J1NAZ9_BICAN</name>
<dbReference type="AlphaFoldDB" id="A0A6J1NAZ9"/>
<dbReference type="OrthoDB" id="7456226at2759"/>
<dbReference type="KEGG" id="bany:112047342"/>
<keyword evidence="2" id="KW-1185">Reference proteome</keyword>
<keyword evidence="1" id="KW-1133">Transmembrane helix</keyword>
<dbReference type="Proteomes" id="UP001652582">
    <property type="component" value="Chromosome 14"/>
</dbReference>
<gene>
    <name evidence="3" type="primary">LOC112047342</name>
</gene>
<organism evidence="2 3">
    <name type="scientific">Bicyclus anynana</name>
    <name type="common">Squinting bush brown butterfly</name>
    <dbReference type="NCBI Taxonomy" id="110368"/>
    <lineage>
        <taxon>Eukaryota</taxon>
        <taxon>Metazoa</taxon>
        <taxon>Ecdysozoa</taxon>
        <taxon>Arthropoda</taxon>
        <taxon>Hexapoda</taxon>
        <taxon>Insecta</taxon>
        <taxon>Pterygota</taxon>
        <taxon>Neoptera</taxon>
        <taxon>Endopterygota</taxon>
        <taxon>Lepidoptera</taxon>
        <taxon>Glossata</taxon>
        <taxon>Ditrysia</taxon>
        <taxon>Papilionoidea</taxon>
        <taxon>Nymphalidae</taxon>
        <taxon>Satyrinae</taxon>
        <taxon>Satyrini</taxon>
        <taxon>Mycalesina</taxon>
        <taxon>Bicyclus</taxon>
    </lineage>
</organism>
<dbReference type="GeneID" id="112047342"/>
<keyword evidence="1" id="KW-0472">Membrane</keyword>